<feature type="region of interest" description="Disordered" evidence="1">
    <location>
        <begin position="135"/>
        <end position="192"/>
    </location>
</feature>
<feature type="compositionally biased region" description="Polar residues" evidence="1">
    <location>
        <begin position="393"/>
        <end position="419"/>
    </location>
</feature>
<dbReference type="AlphaFoldDB" id="A0A7J7KBZ4"/>
<accession>A0A7J7KBZ4</accession>
<protein>
    <submittedName>
        <fullName evidence="2">Uncharacterized protein</fullName>
    </submittedName>
</protein>
<feature type="region of interest" description="Disordered" evidence="1">
    <location>
        <begin position="393"/>
        <end position="421"/>
    </location>
</feature>
<feature type="region of interest" description="Disordered" evidence="1">
    <location>
        <begin position="296"/>
        <end position="329"/>
    </location>
</feature>
<organism evidence="2 3">
    <name type="scientific">Bugula neritina</name>
    <name type="common">Brown bryozoan</name>
    <name type="synonym">Sertularia neritina</name>
    <dbReference type="NCBI Taxonomy" id="10212"/>
    <lineage>
        <taxon>Eukaryota</taxon>
        <taxon>Metazoa</taxon>
        <taxon>Spiralia</taxon>
        <taxon>Lophotrochozoa</taxon>
        <taxon>Bryozoa</taxon>
        <taxon>Gymnolaemata</taxon>
        <taxon>Cheilostomatida</taxon>
        <taxon>Flustrina</taxon>
        <taxon>Buguloidea</taxon>
        <taxon>Bugulidae</taxon>
        <taxon>Bugula</taxon>
    </lineage>
</organism>
<evidence type="ECO:0000256" key="1">
    <source>
        <dbReference type="SAM" id="MobiDB-lite"/>
    </source>
</evidence>
<feature type="region of interest" description="Disordered" evidence="1">
    <location>
        <begin position="436"/>
        <end position="457"/>
    </location>
</feature>
<feature type="compositionally biased region" description="Polar residues" evidence="1">
    <location>
        <begin position="656"/>
        <end position="667"/>
    </location>
</feature>
<feature type="compositionally biased region" description="Polar residues" evidence="1">
    <location>
        <begin position="311"/>
        <end position="320"/>
    </location>
</feature>
<proteinExistence type="predicted"/>
<feature type="region of interest" description="Disordered" evidence="1">
    <location>
        <begin position="209"/>
        <end position="238"/>
    </location>
</feature>
<feature type="compositionally biased region" description="Basic residues" evidence="1">
    <location>
        <begin position="222"/>
        <end position="238"/>
    </location>
</feature>
<sequence>MLEEYITSMCIGKPQALRDFLLDLVVPSYQLTLASLVATLLMEFGQDIPPSLKRLLDTKEPEECPLSVSSVGSRRSSLISPASAKLPSLSSLFSEPDSSLMSSTMFAAGTRSLRAKSMSDIGRRSIAVPGEMLKRKKNHRLSGKSKGVASRTRSKTPKKEKLLTEFPKGFLAKLKGGKSPSQPRPDVKRSPRLAARLESTALTKPKVKRDLFSSPTSSARRMSNRSPRRLAAHQRRVRPLRDRDSNVLVAETPLSKQGQRLTALIGSTGRESLTRDVIGGEPVTCDVIGAESPVKEVVEESPFKPDRLSHGNETSSTGDQNCRGGRLKRNKSFYDAENVKSRNVEKFERLEQRLRCREVSDSSSAVNRKVTRLIFKQAVSLPVSRVATRLTPSNDLSVSPMTLPAKSQSSSATQPPKTSQLKKKLFCPPLPACGSDGAQGVSGSHGHSGTGCPTTSSRGCDAGMRMSSEDIIGKASFASSVSPSANENRFVETIGRKRKLSKEGSATILETPTKTQAAEHCCGTPTRTPKHVRKSPRRLSCQQKVCQFTETNLQSPTSSPRVSMTKSTPSPKRLNFQSRKRGTDPCGLVELLPLSEKKGSGPHSSLELSSLDDQVVVGSISGEPSLELRVVHSQGEDFPTDIQGDSSSNQITVLPQQLHSSTSSENSQPHKKVTFSPSNAEIVTPQRCRLLSNKTTPKYSPLTPEDIHSLLTSPFSSSKPSAAVDKL</sequence>
<feature type="region of interest" description="Disordered" evidence="1">
    <location>
        <begin position="656"/>
        <end position="727"/>
    </location>
</feature>
<feature type="compositionally biased region" description="Low complexity" evidence="1">
    <location>
        <begin position="441"/>
        <end position="457"/>
    </location>
</feature>
<feature type="compositionally biased region" description="Polar residues" evidence="1">
    <location>
        <begin position="552"/>
        <end position="570"/>
    </location>
</feature>
<dbReference type="Proteomes" id="UP000593567">
    <property type="component" value="Unassembled WGS sequence"/>
</dbReference>
<feature type="compositionally biased region" description="Basic and acidic residues" evidence="1">
    <location>
        <begin position="296"/>
        <end position="310"/>
    </location>
</feature>
<name>A0A7J7KBZ4_BUGNE</name>
<feature type="compositionally biased region" description="Polar residues" evidence="1">
    <location>
        <begin position="710"/>
        <end position="720"/>
    </location>
</feature>
<feature type="region of interest" description="Disordered" evidence="1">
    <location>
        <begin position="552"/>
        <end position="585"/>
    </location>
</feature>
<dbReference type="EMBL" id="VXIV02000771">
    <property type="protein sequence ID" value="KAF6036152.1"/>
    <property type="molecule type" value="Genomic_DNA"/>
</dbReference>
<evidence type="ECO:0000313" key="2">
    <source>
        <dbReference type="EMBL" id="KAF6036152.1"/>
    </source>
</evidence>
<comment type="caution">
    <text evidence="2">The sequence shown here is derived from an EMBL/GenBank/DDBJ whole genome shotgun (WGS) entry which is preliminary data.</text>
</comment>
<evidence type="ECO:0000313" key="3">
    <source>
        <dbReference type="Proteomes" id="UP000593567"/>
    </source>
</evidence>
<gene>
    <name evidence="2" type="ORF">EB796_005542</name>
</gene>
<reference evidence="2" key="1">
    <citation type="submission" date="2020-06" db="EMBL/GenBank/DDBJ databases">
        <title>Draft genome of Bugula neritina, a colonial animal packing powerful symbionts and potential medicines.</title>
        <authorList>
            <person name="Rayko M."/>
        </authorList>
    </citation>
    <scope>NUCLEOTIDE SEQUENCE [LARGE SCALE GENOMIC DNA]</scope>
    <source>
        <strain evidence="2">Kwan_BN1</strain>
    </source>
</reference>
<keyword evidence="3" id="KW-1185">Reference proteome</keyword>